<evidence type="ECO:0000256" key="3">
    <source>
        <dbReference type="ARBA" id="ARBA00022729"/>
    </source>
</evidence>
<comment type="caution">
    <text evidence="8">The sequence shown here is derived from an EMBL/GenBank/DDBJ whole genome shotgun (WGS) entry which is preliminary data.</text>
</comment>
<dbReference type="PROSITE" id="PS51257">
    <property type="entry name" value="PROKAR_LIPOPROTEIN"/>
    <property type="match status" value="1"/>
</dbReference>
<evidence type="ECO:0000256" key="1">
    <source>
        <dbReference type="ARBA" id="ARBA00004196"/>
    </source>
</evidence>
<evidence type="ECO:0000313" key="8">
    <source>
        <dbReference type="EMBL" id="KIL39944.1"/>
    </source>
</evidence>
<sequence length="283" mass="30365">MKKFATVAAALLLTMGIATACGQKDQPASTNAAAPAADKKETTSAAPNNPFKAKGKLVVGTSADYPPYEFHKLIDGKDQIVGFDIDIANAIAKDLGVEMEIKDMKFDGLLPALDTGNIDMIAAGMSPTDDRKKNVDFTKIYYTAAQGVVVRAEDKDKFKTLDDLKGLKIGVQKGSIQEKIAQEQIANAQLKSLGKISDIVAELKSKRVDAIVVELPVAQNYVNKNKDLTIAPAVPKDDTGGSALAFKKGIDPKVLEQVNKTLDKLNADKKIDEFVAKANEMVE</sequence>
<dbReference type="EMBL" id="JXAK01000029">
    <property type="protein sequence ID" value="KIL39944.1"/>
    <property type="molecule type" value="Genomic_DNA"/>
</dbReference>
<keyword evidence="9" id="KW-1185">Reference proteome</keyword>
<evidence type="ECO:0000256" key="6">
    <source>
        <dbReference type="SAM" id="SignalP"/>
    </source>
</evidence>
<organism evidence="8 9">
    <name type="scientific">Gordoniibacillus kamchatkensis</name>
    <dbReference type="NCBI Taxonomy" id="1590651"/>
    <lineage>
        <taxon>Bacteria</taxon>
        <taxon>Bacillati</taxon>
        <taxon>Bacillota</taxon>
        <taxon>Bacilli</taxon>
        <taxon>Bacillales</taxon>
        <taxon>Paenibacillaceae</taxon>
        <taxon>Gordoniibacillus</taxon>
    </lineage>
</organism>
<dbReference type="PANTHER" id="PTHR35936:SF17">
    <property type="entry name" value="ARGININE-BINDING EXTRACELLULAR PROTEIN ARTP"/>
    <property type="match status" value="1"/>
</dbReference>
<proteinExistence type="inferred from homology"/>
<dbReference type="PANTHER" id="PTHR35936">
    <property type="entry name" value="MEMBRANE-BOUND LYTIC MUREIN TRANSGLYCOSYLASE F"/>
    <property type="match status" value="1"/>
</dbReference>
<evidence type="ECO:0000259" key="7">
    <source>
        <dbReference type="SMART" id="SM00062"/>
    </source>
</evidence>
<dbReference type="InterPro" id="IPR001638">
    <property type="entry name" value="Solute-binding_3/MltF_N"/>
</dbReference>
<comment type="subcellular location">
    <subcellularLocation>
        <location evidence="1">Cell envelope</location>
    </subcellularLocation>
</comment>
<dbReference type="InterPro" id="IPR018313">
    <property type="entry name" value="SBP_3_CS"/>
</dbReference>
<accession>A0ABR5AFW5</accession>
<evidence type="ECO:0000313" key="9">
    <source>
        <dbReference type="Proteomes" id="UP000031967"/>
    </source>
</evidence>
<evidence type="ECO:0000256" key="4">
    <source>
        <dbReference type="RuleBase" id="RU003744"/>
    </source>
</evidence>
<name>A0ABR5AFW5_9BACL</name>
<feature type="region of interest" description="Disordered" evidence="5">
    <location>
        <begin position="24"/>
        <end position="49"/>
    </location>
</feature>
<dbReference type="PROSITE" id="PS01039">
    <property type="entry name" value="SBP_BACTERIAL_3"/>
    <property type="match status" value="1"/>
</dbReference>
<dbReference type="Pfam" id="PF00497">
    <property type="entry name" value="SBP_bac_3"/>
    <property type="match status" value="1"/>
</dbReference>
<protein>
    <submittedName>
        <fullName evidence="8">Amino acid ABC transporter</fullName>
    </submittedName>
</protein>
<evidence type="ECO:0000256" key="5">
    <source>
        <dbReference type="SAM" id="MobiDB-lite"/>
    </source>
</evidence>
<dbReference type="Proteomes" id="UP000031967">
    <property type="component" value="Unassembled WGS sequence"/>
</dbReference>
<dbReference type="SUPFAM" id="SSF53850">
    <property type="entry name" value="Periplasmic binding protein-like II"/>
    <property type="match status" value="1"/>
</dbReference>
<dbReference type="SMART" id="SM00062">
    <property type="entry name" value="PBPb"/>
    <property type="match status" value="1"/>
</dbReference>
<comment type="similarity">
    <text evidence="2 4">Belongs to the bacterial solute-binding protein 3 family.</text>
</comment>
<keyword evidence="3 6" id="KW-0732">Signal</keyword>
<reference evidence="8 9" key="1">
    <citation type="submission" date="2014-12" db="EMBL/GenBank/DDBJ databases">
        <title>Draft genome sequence of Paenibacillus kamchatkensis strain B-2647.</title>
        <authorList>
            <person name="Karlyshev A.V."/>
            <person name="Kudryashova E.B."/>
        </authorList>
    </citation>
    <scope>NUCLEOTIDE SEQUENCE [LARGE SCALE GENOMIC DNA]</scope>
    <source>
        <strain evidence="8 9">VKM B-2647</strain>
    </source>
</reference>
<evidence type="ECO:0000256" key="2">
    <source>
        <dbReference type="ARBA" id="ARBA00010333"/>
    </source>
</evidence>
<feature type="domain" description="Solute-binding protein family 3/N-terminal" evidence="7">
    <location>
        <begin position="56"/>
        <end position="278"/>
    </location>
</feature>
<feature type="signal peptide" evidence="6">
    <location>
        <begin position="1"/>
        <end position="20"/>
    </location>
</feature>
<feature type="chain" id="PRO_5047365740" evidence="6">
    <location>
        <begin position="21"/>
        <end position="283"/>
    </location>
</feature>
<dbReference type="Gene3D" id="3.40.190.10">
    <property type="entry name" value="Periplasmic binding protein-like II"/>
    <property type="match status" value="2"/>
</dbReference>
<gene>
    <name evidence="8" type="ORF">SD70_17175</name>
</gene>
<dbReference type="RefSeq" id="WP_041048743.1">
    <property type="nucleotide sequence ID" value="NZ_JXAK01000029.1"/>
</dbReference>